<dbReference type="RefSeq" id="WP_284914407.1">
    <property type="nucleotide sequence ID" value="NZ_CP126980.1"/>
</dbReference>
<name>A0ABY8W5U8_9ACTN</name>
<organism evidence="1 2">
    <name type="scientific">Actinoplanes oblitus</name>
    <dbReference type="NCBI Taxonomy" id="3040509"/>
    <lineage>
        <taxon>Bacteria</taxon>
        <taxon>Bacillati</taxon>
        <taxon>Actinomycetota</taxon>
        <taxon>Actinomycetes</taxon>
        <taxon>Micromonosporales</taxon>
        <taxon>Micromonosporaceae</taxon>
        <taxon>Actinoplanes</taxon>
    </lineage>
</organism>
<reference evidence="1 2" key="1">
    <citation type="submission" date="2023-06" db="EMBL/GenBank/DDBJ databases">
        <authorList>
            <person name="Yushchuk O."/>
            <person name="Binda E."/>
            <person name="Ruckert-Reed C."/>
            <person name="Fedorenko V."/>
            <person name="Kalinowski J."/>
            <person name="Marinelli F."/>
        </authorList>
    </citation>
    <scope>NUCLEOTIDE SEQUENCE [LARGE SCALE GENOMIC DNA]</scope>
    <source>
        <strain evidence="1 2">NRRL 3884</strain>
    </source>
</reference>
<proteinExistence type="predicted"/>
<dbReference type="EMBL" id="CP126980">
    <property type="protein sequence ID" value="WIM93199.1"/>
    <property type="molecule type" value="Genomic_DNA"/>
</dbReference>
<sequence length="138" mass="14992">MAPGEQQAIDRVAPGATFEHAVCRYSDPAFDRPGAKADWKIFSGGAGMTQAKEFFDRERAAATGFGVDYADVPGLKSEAFAWYYQPELYVAARSGNAYVVVLTTPGPEAAKDFDKLQPLQQQVPALTTIMKDVLTALR</sequence>
<keyword evidence="2" id="KW-1185">Reference proteome</keyword>
<evidence type="ECO:0000313" key="2">
    <source>
        <dbReference type="Proteomes" id="UP001240150"/>
    </source>
</evidence>
<evidence type="ECO:0000313" key="1">
    <source>
        <dbReference type="EMBL" id="WIM93199.1"/>
    </source>
</evidence>
<dbReference type="Proteomes" id="UP001240150">
    <property type="component" value="Chromosome"/>
</dbReference>
<accession>A0ABY8W5U8</accession>
<gene>
    <name evidence="1" type="ORF">ACTOB_005171</name>
</gene>
<protein>
    <submittedName>
        <fullName evidence="1">Uncharacterized protein</fullName>
    </submittedName>
</protein>